<evidence type="ECO:0000313" key="11">
    <source>
        <dbReference type="EMBL" id="CAF1448019.1"/>
    </source>
</evidence>
<reference evidence="11" key="1">
    <citation type="submission" date="2021-02" db="EMBL/GenBank/DDBJ databases">
        <authorList>
            <person name="Nowell W R."/>
        </authorList>
    </citation>
    <scope>NUCLEOTIDE SEQUENCE</scope>
</reference>
<feature type="transmembrane region" description="Helical" evidence="8">
    <location>
        <begin position="1490"/>
        <end position="1509"/>
    </location>
</feature>
<comment type="subcellular location">
    <subcellularLocation>
        <location evidence="1">Membrane</location>
        <topology evidence="1">Single-pass membrane protein</topology>
    </subcellularLocation>
</comment>
<dbReference type="Pfam" id="PF00008">
    <property type="entry name" value="EGF"/>
    <property type="match status" value="1"/>
</dbReference>
<dbReference type="EMBL" id="CAJNOJ010000688">
    <property type="protein sequence ID" value="CAF1510146.1"/>
    <property type="molecule type" value="Genomic_DNA"/>
</dbReference>
<dbReference type="InterPro" id="IPR017452">
    <property type="entry name" value="GPCR_Rhodpsn_7TM"/>
</dbReference>
<keyword evidence="3" id="KW-0677">Repeat</keyword>
<keyword evidence="6 7" id="KW-1015">Disulfide bond</keyword>
<evidence type="ECO:0000256" key="2">
    <source>
        <dbReference type="ARBA" id="ARBA00022692"/>
    </source>
</evidence>
<dbReference type="SUPFAM" id="SSF81321">
    <property type="entry name" value="Family A G protein-coupled receptor-like"/>
    <property type="match status" value="1"/>
</dbReference>
<keyword evidence="7" id="KW-0245">EGF-like domain</keyword>
<dbReference type="SMART" id="SM00192">
    <property type="entry name" value="LDLa"/>
    <property type="match status" value="5"/>
</dbReference>
<keyword evidence="13" id="KW-1185">Reference proteome</keyword>
<evidence type="ECO:0000313" key="12">
    <source>
        <dbReference type="EMBL" id="CAF1510146.1"/>
    </source>
</evidence>
<dbReference type="Pfam" id="PF00001">
    <property type="entry name" value="7tm_1"/>
    <property type="match status" value="1"/>
</dbReference>
<keyword evidence="2 8" id="KW-0812">Transmembrane</keyword>
<dbReference type="Gene3D" id="1.20.1070.10">
    <property type="entry name" value="Rhodopsin 7-helix transmembrane proteins"/>
    <property type="match status" value="1"/>
</dbReference>
<evidence type="ECO:0000256" key="3">
    <source>
        <dbReference type="ARBA" id="ARBA00022737"/>
    </source>
</evidence>
<dbReference type="PRINTS" id="PR00261">
    <property type="entry name" value="LDLRECEPTOR"/>
</dbReference>
<feature type="transmembrane region" description="Helical" evidence="8">
    <location>
        <begin position="1299"/>
        <end position="1325"/>
    </location>
</feature>
<dbReference type="CDD" id="cd00054">
    <property type="entry name" value="EGF_CA"/>
    <property type="match status" value="1"/>
</dbReference>
<dbReference type="InterPro" id="IPR036055">
    <property type="entry name" value="LDL_receptor-like_sf"/>
</dbReference>
<comment type="caution">
    <text evidence="11">The sequence shown here is derived from an EMBL/GenBank/DDBJ whole genome shotgun (WGS) entry which is preliminary data.</text>
</comment>
<dbReference type="GO" id="GO:0004930">
    <property type="term" value="F:G protein-coupled receptor activity"/>
    <property type="evidence" value="ECO:0007669"/>
    <property type="project" value="InterPro"/>
</dbReference>
<evidence type="ECO:0000256" key="1">
    <source>
        <dbReference type="ARBA" id="ARBA00004167"/>
    </source>
</evidence>
<dbReference type="Proteomes" id="UP000663852">
    <property type="component" value="Unassembled WGS sequence"/>
</dbReference>
<keyword evidence="4 8" id="KW-1133">Transmembrane helix</keyword>
<dbReference type="PROSITE" id="PS50262">
    <property type="entry name" value="G_PROTEIN_RECEP_F1_2"/>
    <property type="match status" value="1"/>
</dbReference>
<evidence type="ECO:0000259" key="10">
    <source>
        <dbReference type="PROSITE" id="PS50262"/>
    </source>
</evidence>
<name>A0A815PEZ3_ADIRI</name>
<proteinExistence type="predicted"/>
<evidence type="ECO:0000256" key="8">
    <source>
        <dbReference type="SAM" id="Phobius"/>
    </source>
</evidence>
<dbReference type="InterPro" id="IPR000742">
    <property type="entry name" value="EGF"/>
</dbReference>
<dbReference type="Proteomes" id="UP000663828">
    <property type="component" value="Unassembled WGS sequence"/>
</dbReference>
<evidence type="ECO:0000256" key="6">
    <source>
        <dbReference type="ARBA" id="ARBA00023157"/>
    </source>
</evidence>
<protein>
    <submittedName>
        <fullName evidence="11">Uncharacterized protein</fullName>
    </submittedName>
</protein>
<dbReference type="SMART" id="SM00181">
    <property type="entry name" value="EGF"/>
    <property type="match status" value="5"/>
</dbReference>
<feature type="domain" description="EGF-like" evidence="9">
    <location>
        <begin position="985"/>
        <end position="1029"/>
    </location>
</feature>
<dbReference type="PROSITE" id="PS50026">
    <property type="entry name" value="EGF_3"/>
    <property type="match status" value="2"/>
</dbReference>
<dbReference type="PROSITE" id="PS01186">
    <property type="entry name" value="EGF_2"/>
    <property type="match status" value="2"/>
</dbReference>
<evidence type="ECO:0000256" key="5">
    <source>
        <dbReference type="ARBA" id="ARBA00023136"/>
    </source>
</evidence>
<dbReference type="GO" id="GO:0016192">
    <property type="term" value="P:vesicle-mediated transport"/>
    <property type="evidence" value="ECO:0007669"/>
    <property type="project" value="UniProtKB-ARBA"/>
</dbReference>
<dbReference type="EMBL" id="CAJNOR010003791">
    <property type="protein sequence ID" value="CAF1448019.1"/>
    <property type="molecule type" value="Genomic_DNA"/>
</dbReference>
<sequence>MFSQQLHYYFIFLIGFTCAETLLNLYYTNEIESLKNDDYTMDHSCLRFIRINSTLQVWEYQQFYLCLNELLPNISIDEVNFFSQFTFANLSKNNITAEQLLLWSTPIDLIEDYQYYLNGLSTSSNSALGETIYYNCSFPKFGQMCQYELEFSMSINSSFSDLIWNVYSETRSNKIAFTCYIDLNCEYRLNFSCLDWTEICDEKIDCLNNGIDEEHCWQLEVNQCKDNEIQCYSGQCIPLEFFRDSPFIRDCLDQFDEADYLGILGFAEDDTVCRRSFFSRSCLYGRIQTLIERSYSTNNDSVSMDCWSALKCMIQVPDDALKFCTDMCKDDHCRILIENQCPDLLYMPNLPILSDDVYLLYSKGDVIQNNLYPYVCFNPPQHQNFSSDIKVIVFNNRTCFRSEKFFENKNVVPPHLSSNFLRILHRVYEFYNSYHYIINSSSVFCHEPAMYQCIGSNKCIPAYRFRDKHVDCPYFDDEDLFTSNDDFIKKRPQHEQFVCPMHNKHLMIREYTDGFPHCGIARFVHVEDEPDVMGHDKHLLSFQTLCDGYTEIYRSLDTGRNITDETGCEYWECNNYYTACDEVWNCPDGADETNCPSKLKFKCPLNFHACISAATKQMICLPVQKINDGRIDCNNAFDEPNLCLYDSEFHCPTHGPTVEDCTGVVCKCSPYTNILYESDTQNWLPEFSYRPKQNCTVKRDNISLGFISEFCENTMWECPKKKRKYFSMNERHDRTIVSSQMNEPSKMSTLPAISMNNKSEYNCHRGIVVHISANNSKRYTCLCLPSYYGSQCQYQKQRISLGIYYRAFSDSWQTVFVISILLIDNTTEKHIHSTEQYSYLSNDDCKSKFNTYLFYSNRSKDPTKEYFIHIDIYEKYSLEHRASFLYPILFTFLPVYRLSMIIEIPRKAENDLKCSLKSCQNGKCMKYANTNEYFCQCDPGWSGKDCQVEHKCSCSSDSLCLGKALTNRSICICPMNKFGPRCLLTHFICENDNSTCQHGGQCIVYNEHPVLKESFVCICPKGYSGNRCQLKHTYHLTISFHDDIVLFQSIFIHFIEIVNQADPKRTTIIQSIHHFRQKTIELFWFDTFHLIFLEDLNKNYYLYSTINKNHSSKDELVTINPSDRCLPINEIFNETFLQLHPLHRMKYYHLPCLNQSLNLACFHDDTHLCLCYQHKTNKSLANCFEFQHNQTFDCSGQSACENHGQCFQDSFRCPTRSICACRSCYYGKQCQFTTSGFGLSLDAILGYHIIPNLTFVRQSSIVKFSLILTILFFSIGLLNSIIALITFQRATIREVGCGLYLLGTSITSLFTTVLLGLKYSILISAQMNVLTNRSFLRIQCYSIDFLLQTSLYLDLWLDAFIAIERAMTVAQGVRFQKDKSKKLAKLVVLILILMIVATNIHDPINRQLIKEENEELNDMKRLWCIVRYSSTLQVYNTILNSFHFFLPFLLNIVSTIILITKVVKQQFKMKNNRKTIREIAREQFQQHQHLVIAPIVLIILSMPRLVISFISKCLKSNNDSWLYLCGYFISFIPSIITCFIFILPSSLYKTELRKAIAQYRTRIRQCFQKN</sequence>
<dbReference type="Gene3D" id="2.10.25.10">
    <property type="entry name" value="Laminin"/>
    <property type="match status" value="2"/>
</dbReference>
<dbReference type="InterPro" id="IPR002172">
    <property type="entry name" value="LDrepeatLR_classA_rpt"/>
</dbReference>
<feature type="domain" description="G-protein coupled receptors family 1 profile" evidence="10">
    <location>
        <begin position="1278"/>
        <end position="1541"/>
    </location>
</feature>
<evidence type="ECO:0000256" key="4">
    <source>
        <dbReference type="ARBA" id="ARBA00022989"/>
    </source>
</evidence>
<feature type="transmembrane region" description="Helical" evidence="8">
    <location>
        <begin position="1442"/>
        <end position="1463"/>
    </location>
</feature>
<dbReference type="PANTHER" id="PTHR24270">
    <property type="entry name" value="LOW-DENSITY LIPOPROTEIN RECEPTOR-RELATED"/>
    <property type="match status" value="1"/>
</dbReference>
<dbReference type="InterPro" id="IPR050685">
    <property type="entry name" value="LDLR"/>
</dbReference>
<dbReference type="PROSITE" id="PS00022">
    <property type="entry name" value="EGF_1"/>
    <property type="match status" value="5"/>
</dbReference>
<feature type="transmembrane region" description="Helical" evidence="8">
    <location>
        <begin position="1521"/>
        <end position="1543"/>
    </location>
</feature>
<accession>A0A815PEZ3</accession>
<dbReference type="GO" id="GO:0005886">
    <property type="term" value="C:plasma membrane"/>
    <property type="evidence" value="ECO:0007669"/>
    <property type="project" value="TreeGrafter"/>
</dbReference>
<evidence type="ECO:0000313" key="13">
    <source>
        <dbReference type="Proteomes" id="UP000663828"/>
    </source>
</evidence>
<organism evidence="11 13">
    <name type="scientific">Adineta ricciae</name>
    <name type="common">Rotifer</name>
    <dbReference type="NCBI Taxonomy" id="249248"/>
    <lineage>
        <taxon>Eukaryota</taxon>
        <taxon>Metazoa</taxon>
        <taxon>Spiralia</taxon>
        <taxon>Gnathifera</taxon>
        <taxon>Rotifera</taxon>
        <taxon>Eurotatoria</taxon>
        <taxon>Bdelloidea</taxon>
        <taxon>Adinetida</taxon>
        <taxon>Adinetidae</taxon>
        <taxon>Adineta</taxon>
    </lineage>
</organism>
<dbReference type="SUPFAM" id="SSF57196">
    <property type="entry name" value="EGF/Laminin"/>
    <property type="match status" value="2"/>
</dbReference>
<feature type="domain" description="EGF-like" evidence="9">
    <location>
        <begin position="910"/>
        <end position="947"/>
    </location>
</feature>
<evidence type="ECO:0000259" key="9">
    <source>
        <dbReference type="PROSITE" id="PS50026"/>
    </source>
</evidence>
<feature type="disulfide bond" evidence="7">
    <location>
        <begin position="914"/>
        <end position="924"/>
    </location>
</feature>
<feature type="disulfide bond" evidence="7">
    <location>
        <begin position="937"/>
        <end position="946"/>
    </location>
</feature>
<evidence type="ECO:0000256" key="7">
    <source>
        <dbReference type="PROSITE-ProRule" id="PRU00076"/>
    </source>
</evidence>
<feature type="disulfide bond" evidence="7">
    <location>
        <begin position="1019"/>
        <end position="1028"/>
    </location>
</feature>
<feature type="transmembrane region" description="Helical" evidence="8">
    <location>
        <begin position="1345"/>
        <end position="1363"/>
    </location>
</feature>
<dbReference type="OrthoDB" id="283575at2759"/>
<dbReference type="Gene3D" id="4.10.400.10">
    <property type="entry name" value="Low-density Lipoprotein Receptor"/>
    <property type="match status" value="1"/>
</dbReference>
<comment type="caution">
    <text evidence="7">Lacks conserved residue(s) required for the propagation of feature annotation.</text>
</comment>
<keyword evidence="5 8" id="KW-0472">Membrane</keyword>
<dbReference type="InterPro" id="IPR000276">
    <property type="entry name" value="GPCR_Rhodpsn"/>
</dbReference>
<feature type="transmembrane region" description="Helical" evidence="8">
    <location>
        <begin position="1383"/>
        <end position="1401"/>
    </location>
</feature>
<gene>
    <name evidence="12" type="ORF">EDS130_LOCUS43194</name>
    <name evidence="11" type="ORF">XAT740_LOCUS36705</name>
</gene>
<feature type="transmembrane region" description="Helical" evidence="8">
    <location>
        <begin position="1264"/>
        <end position="1287"/>
    </location>
</feature>